<evidence type="ECO:0000313" key="2">
    <source>
        <dbReference type="EMBL" id="JAH03194.1"/>
    </source>
</evidence>
<accession>A0A0E9PF64</accession>
<feature type="region of interest" description="Disordered" evidence="1">
    <location>
        <begin position="1"/>
        <end position="20"/>
    </location>
</feature>
<reference evidence="2" key="1">
    <citation type="submission" date="2014-11" db="EMBL/GenBank/DDBJ databases">
        <authorList>
            <person name="Amaro Gonzalez C."/>
        </authorList>
    </citation>
    <scope>NUCLEOTIDE SEQUENCE</scope>
</reference>
<sequence length="20" mass="2174">MHTLGSRYSCKGSSPPYKAC</sequence>
<protein>
    <submittedName>
        <fullName evidence="2">Uncharacterized protein</fullName>
    </submittedName>
</protein>
<name>A0A0E9PF64_ANGAN</name>
<reference evidence="2" key="2">
    <citation type="journal article" date="2015" name="Fish Shellfish Immunol.">
        <title>Early steps in the European eel (Anguilla anguilla)-Vibrio vulnificus interaction in the gills: Role of the RtxA13 toxin.</title>
        <authorList>
            <person name="Callol A."/>
            <person name="Pajuelo D."/>
            <person name="Ebbesson L."/>
            <person name="Teles M."/>
            <person name="MacKenzie S."/>
            <person name="Amaro C."/>
        </authorList>
    </citation>
    <scope>NUCLEOTIDE SEQUENCE</scope>
</reference>
<proteinExistence type="predicted"/>
<dbReference type="AlphaFoldDB" id="A0A0E9PF64"/>
<evidence type="ECO:0000256" key="1">
    <source>
        <dbReference type="SAM" id="MobiDB-lite"/>
    </source>
</evidence>
<organism evidence="2">
    <name type="scientific">Anguilla anguilla</name>
    <name type="common">European freshwater eel</name>
    <name type="synonym">Muraena anguilla</name>
    <dbReference type="NCBI Taxonomy" id="7936"/>
    <lineage>
        <taxon>Eukaryota</taxon>
        <taxon>Metazoa</taxon>
        <taxon>Chordata</taxon>
        <taxon>Craniata</taxon>
        <taxon>Vertebrata</taxon>
        <taxon>Euteleostomi</taxon>
        <taxon>Actinopterygii</taxon>
        <taxon>Neopterygii</taxon>
        <taxon>Teleostei</taxon>
        <taxon>Anguilliformes</taxon>
        <taxon>Anguillidae</taxon>
        <taxon>Anguilla</taxon>
    </lineage>
</organism>
<dbReference type="EMBL" id="GBXM01105383">
    <property type="protein sequence ID" value="JAH03194.1"/>
    <property type="molecule type" value="Transcribed_RNA"/>
</dbReference>